<dbReference type="Proteomes" id="UP000660047">
    <property type="component" value="Unassembled WGS sequence"/>
</dbReference>
<dbReference type="PANTHER" id="PTHR46832">
    <property type="entry name" value="5'-METHYLTHIOADENOSINE/S-ADENOSYLHOMOCYSTEINE NUCLEOSIDASE"/>
    <property type="match status" value="1"/>
</dbReference>
<dbReference type="GO" id="GO:0019509">
    <property type="term" value="P:L-methionine salvage from methylthioadenosine"/>
    <property type="evidence" value="ECO:0007669"/>
    <property type="project" value="InterPro"/>
</dbReference>
<comment type="caution">
    <text evidence="7">The sequence shown here is derived from an EMBL/GenBank/DDBJ whole genome shotgun (WGS) entry which is preliminary data.</text>
</comment>
<dbReference type="GO" id="GO:0008782">
    <property type="term" value="F:adenosylhomocysteine nucleosidase activity"/>
    <property type="evidence" value="ECO:0007669"/>
    <property type="project" value="UniProtKB-EC"/>
</dbReference>
<evidence type="ECO:0000256" key="1">
    <source>
        <dbReference type="ARBA" id="ARBA00004945"/>
    </source>
</evidence>
<dbReference type="CDD" id="cd09008">
    <property type="entry name" value="MTAN"/>
    <property type="match status" value="1"/>
</dbReference>
<dbReference type="AlphaFoldDB" id="A0AAI9NXT8"/>
<sequence>MLGIIGAMDEEVARLKEMIDGLQVTDKCGMSFYKGQIEGTDVVVVKCGVGKVNAAMCTQSLIDMYGVSAIINTGIAGSLDADIDIGDIVLATDTVEHDMDVSALGYEPGVIPDTELSVFKTSDELLKIAQDSVDAANIGVKVFTGRVVSGDQFIWSKDKKKWLVETFGGRCAEMEGAAIGHVAVLNKVPYLVVRAISDKADDSAEMDYPTFAAKAIENSVNMMTEIIKRYEVK</sequence>
<dbReference type="GO" id="GO:0005829">
    <property type="term" value="C:cytosol"/>
    <property type="evidence" value="ECO:0007669"/>
    <property type="project" value="TreeGrafter"/>
</dbReference>
<dbReference type="InterPro" id="IPR035994">
    <property type="entry name" value="Nucleoside_phosphorylase_sf"/>
</dbReference>
<dbReference type="GO" id="GO:0009164">
    <property type="term" value="P:nucleoside catabolic process"/>
    <property type="evidence" value="ECO:0007669"/>
    <property type="project" value="InterPro"/>
</dbReference>
<dbReference type="SUPFAM" id="SSF53167">
    <property type="entry name" value="Purine and uridine phosphorylases"/>
    <property type="match status" value="1"/>
</dbReference>
<evidence type="ECO:0000256" key="5">
    <source>
        <dbReference type="ARBA" id="ARBA00023167"/>
    </source>
</evidence>
<proteinExistence type="predicted"/>
<dbReference type="Pfam" id="PF01048">
    <property type="entry name" value="PNP_UDP_1"/>
    <property type="match status" value="1"/>
</dbReference>
<dbReference type="InterPro" id="IPR000845">
    <property type="entry name" value="Nucleoside_phosphorylase_d"/>
</dbReference>
<keyword evidence="3" id="KW-0028">Amino-acid biosynthesis</keyword>
<evidence type="ECO:0000256" key="3">
    <source>
        <dbReference type="ARBA" id="ARBA00022605"/>
    </source>
</evidence>
<evidence type="ECO:0000313" key="8">
    <source>
        <dbReference type="Proteomes" id="UP000660047"/>
    </source>
</evidence>
<dbReference type="GO" id="GO:0008930">
    <property type="term" value="F:methylthioadenosine nucleosidase activity"/>
    <property type="evidence" value="ECO:0007669"/>
    <property type="project" value="InterPro"/>
</dbReference>
<evidence type="ECO:0000313" key="7">
    <source>
        <dbReference type="EMBL" id="GFO93380.1"/>
    </source>
</evidence>
<protein>
    <recommendedName>
        <fullName evidence="2">adenosylhomocysteine nucleosidase</fullName>
        <ecNumber evidence="2">3.2.2.9</ecNumber>
    </recommendedName>
</protein>
<keyword evidence="4" id="KW-0378">Hydrolase</keyword>
<dbReference type="RefSeq" id="WP_022216034.1">
    <property type="nucleotide sequence ID" value="NZ_BLYL01000001.1"/>
</dbReference>
<dbReference type="GO" id="GO:0019284">
    <property type="term" value="P:L-methionine salvage from S-adenosylmethionine"/>
    <property type="evidence" value="ECO:0007669"/>
    <property type="project" value="TreeGrafter"/>
</dbReference>
<name>A0AAI9NXT8_9FIRM</name>
<reference evidence="7" key="1">
    <citation type="submission" date="2020-06" db="EMBL/GenBank/DDBJ databases">
        <title>Characterization of fructooligosaccharide metabolism and fructooligosaccharide-degrading enzymes in human commensal butyrate producers.</title>
        <authorList>
            <person name="Tanno H."/>
            <person name="Fujii T."/>
            <person name="Hirano K."/>
            <person name="Maeno S."/>
            <person name="Tonozuka T."/>
            <person name="Sakamoto M."/>
            <person name="Ohkuma M."/>
            <person name="Tochio T."/>
            <person name="Endo A."/>
        </authorList>
    </citation>
    <scope>NUCLEOTIDE SEQUENCE</scope>
    <source>
        <strain evidence="7">JCM 31265</strain>
    </source>
</reference>
<accession>A0AAI9NXT8</accession>
<dbReference type="NCBIfam" id="TIGR01704">
    <property type="entry name" value="MTA_SAH-Nsdase"/>
    <property type="match status" value="1"/>
</dbReference>
<gene>
    <name evidence="7" type="primary">mtnN</name>
    <name evidence="7" type="ORF">COEU31_04260</name>
</gene>
<evidence type="ECO:0000259" key="6">
    <source>
        <dbReference type="Pfam" id="PF01048"/>
    </source>
</evidence>
<dbReference type="NCBIfam" id="NF004079">
    <property type="entry name" value="PRK05584.1"/>
    <property type="match status" value="1"/>
</dbReference>
<dbReference type="PANTHER" id="PTHR46832:SF1">
    <property type="entry name" value="5'-METHYLTHIOADENOSINE_S-ADENOSYLHOMOCYSTEINE NUCLEOSIDASE"/>
    <property type="match status" value="1"/>
</dbReference>
<evidence type="ECO:0000256" key="2">
    <source>
        <dbReference type="ARBA" id="ARBA00011974"/>
    </source>
</evidence>
<comment type="pathway">
    <text evidence="1">Amino-acid biosynthesis; L-methionine biosynthesis via salvage pathway; S-methyl-5-thio-alpha-D-ribose 1-phosphate from S-methyl-5'-thioadenosine (hydrolase route): step 1/2.</text>
</comment>
<keyword evidence="5" id="KW-0486">Methionine biosynthesis</keyword>
<dbReference type="InterPro" id="IPR010049">
    <property type="entry name" value="MTA_SAH_Nsdase"/>
</dbReference>
<evidence type="ECO:0000256" key="4">
    <source>
        <dbReference type="ARBA" id="ARBA00022801"/>
    </source>
</evidence>
<dbReference type="EC" id="3.2.2.9" evidence="2"/>
<dbReference type="Gene3D" id="3.40.50.1580">
    <property type="entry name" value="Nucleoside phosphorylase domain"/>
    <property type="match status" value="1"/>
</dbReference>
<feature type="domain" description="Nucleoside phosphorylase" evidence="6">
    <location>
        <begin position="2"/>
        <end position="228"/>
    </location>
</feature>
<organism evidence="7 8">
    <name type="scientific">Coprococcus eutactus</name>
    <dbReference type="NCBI Taxonomy" id="33043"/>
    <lineage>
        <taxon>Bacteria</taxon>
        <taxon>Bacillati</taxon>
        <taxon>Bacillota</taxon>
        <taxon>Clostridia</taxon>
        <taxon>Lachnospirales</taxon>
        <taxon>Lachnospiraceae</taxon>
        <taxon>Coprococcus</taxon>
    </lineage>
</organism>
<dbReference type="EMBL" id="BLYL01000001">
    <property type="protein sequence ID" value="GFO93380.1"/>
    <property type="molecule type" value="Genomic_DNA"/>
</dbReference>